<evidence type="ECO:0000259" key="5">
    <source>
        <dbReference type="Pfam" id="PF01168"/>
    </source>
</evidence>
<dbReference type="FunFam" id="3.20.20.10:FF:000018">
    <property type="entry name" value="Pyridoxal phosphate homeostasis protein"/>
    <property type="match status" value="1"/>
</dbReference>
<evidence type="ECO:0000313" key="7">
    <source>
        <dbReference type="Proteomes" id="UP000264036"/>
    </source>
</evidence>
<feature type="modified residue" description="N6-(pyridoxal phosphate)lysine" evidence="2 3">
    <location>
        <position position="35"/>
    </location>
</feature>
<reference evidence="6 7" key="1">
    <citation type="journal article" date="2018" name="Nat. Biotechnol.">
        <title>A standardized bacterial taxonomy based on genome phylogeny substantially revises the tree of life.</title>
        <authorList>
            <person name="Parks D.H."/>
            <person name="Chuvochina M."/>
            <person name="Waite D.W."/>
            <person name="Rinke C."/>
            <person name="Skarshewski A."/>
            <person name="Chaumeil P.A."/>
            <person name="Hugenholtz P."/>
        </authorList>
    </citation>
    <scope>NUCLEOTIDE SEQUENCE [LARGE SCALE GENOMIC DNA]</scope>
    <source>
        <strain evidence="6">UBA10707</strain>
    </source>
</reference>
<accession>A0A356LEM2</accession>
<comment type="similarity">
    <text evidence="2 4">Belongs to the pyridoxal phosphate-binding protein YggS/PROSC family.</text>
</comment>
<dbReference type="Proteomes" id="UP000264036">
    <property type="component" value="Unassembled WGS sequence"/>
</dbReference>
<dbReference type="EMBL" id="DOEK01000018">
    <property type="protein sequence ID" value="HBP29269.1"/>
    <property type="molecule type" value="Genomic_DNA"/>
</dbReference>
<dbReference type="GO" id="GO:0030170">
    <property type="term" value="F:pyridoxal phosphate binding"/>
    <property type="evidence" value="ECO:0007669"/>
    <property type="project" value="UniProtKB-UniRule"/>
</dbReference>
<dbReference type="SUPFAM" id="SSF51419">
    <property type="entry name" value="PLP-binding barrel"/>
    <property type="match status" value="1"/>
</dbReference>
<comment type="cofactor">
    <cofactor evidence="3">
        <name>pyridoxal 5'-phosphate</name>
        <dbReference type="ChEBI" id="CHEBI:597326"/>
    </cofactor>
</comment>
<organism evidence="6 7">
    <name type="scientific">Advenella kashmirensis</name>
    <dbReference type="NCBI Taxonomy" id="310575"/>
    <lineage>
        <taxon>Bacteria</taxon>
        <taxon>Pseudomonadati</taxon>
        <taxon>Pseudomonadota</taxon>
        <taxon>Betaproteobacteria</taxon>
        <taxon>Burkholderiales</taxon>
        <taxon>Alcaligenaceae</taxon>
    </lineage>
</organism>
<dbReference type="PANTHER" id="PTHR10146">
    <property type="entry name" value="PROLINE SYNTHETASE CO-TRANSCRIBED BACTERIAL HOMOLOG PROTEIN"/>
    <property type="match status" value="1"/>
</dbReference>
<feature type="domain" description="Alanine racemase N-terminal" evidence="5">
    <location>
        <begin position="9"/>
        <end position="227"/>
    </location>
</feature>
<comment type="caution">
    <text evidence="6">The sequence shown here is derived from an EMBL/GenBank/DDBJ whole genome shotgun (WGS) entry which is preliminary data.</text>
</comment>
<evidence type="ECO:0000313" key="6">
    <source>
        <dbReference type="EMBL" id="HBP29269.1"/>
    </source>
</evidence>
<evidence type="ECO:0000256" key="1">
    <source>
        <dbReference type="ARBA" id="ARBA00022898"/>
    </source>
</evidence>
<name>A0A356LEM2_9BURK</name>
<sequence length="230" mass="26090">MSLAEQFAAVNEQVRLACERAGRDPQQVCILPVSKTFGHEVVRQAMALGQRQFAENRVQEMKEKALALNDSSIEWVVIGYLQTNKVKEVVRYASQLQSLDRLELAQALDKRLQQAGRRLDVLVQVKSSNEESKTGMAPELVPQFLKTIRDYDTLNVKGFMTVAENTHEQERIRRCFERVRQLRDQCQDEQGRTLPVLSMGMSADFALAIQEGSTQLRIGSALFGQRPPVR</sequence>
<dbReference type="HAMAP" id="MF_02087">
    <property type="entry name" value="PLP_homeostasis"/>
    <property type="match status" value="1"/>
</dbReference>
<dbReference type="Gene3D" id="3.20.20.10">
    <property type="entry name" value="Alanine racemase"/>
    <property type="match status" value="1"/>
</dbReference>
<evidence type="ECO:0000256" key="4">
    <source>
        <dbReference type="RuleBase" id="RU004514"/>
    </source>
</evidence>
<evidence type="ECO:0000256" key="3">
    <source>
        <dbReference type="PIRSR" id="PIRSR004848-1"/>
    </source>
</evidence>
<gene>
    <name evidence="6" type="ORF">DD666_07620</name>
</gene>
<dbReference type="InterPro" id="IPR011078">
    <property type="entry name" value="PyrdxlP_homeostasis"/>
</dbReference>
<dbReference type="AlphaFoldDB" id="A0A356LEM2"/>
<dbReference type="NCBIfam" id="TIGR00044">
    <property type="entry name" value="YggS family pyridoxal phosphate-dependent enzyme"/>
    <property type="match status" value="1"/>
</dbReference>
<keyword evidence="1 2" id="KW-0663">Pyridoxal phosphate</keyword>
<dbReference type="Pfam" id="PF01168">
    <property type="entry name" value="Ala_racemase_N"/>
    <property type="match status" value="1"/>
</dbReference>
<dbReference type="CDD" id="cd00635">
    <property type="entry name" value="PLPDE_III_YBL036c_like"/>
    <property type="match status" value="1"/>
</dbReference>
<dbReference type="PIRSF" id="PIRSF004848">
    <property type="entry name" value="YBL036c_PLPDEIII"/>
    <property type="match status" value="1"/>
</dbReference>
<evidence type="ECO:0000256" key="2">
    <source>
        <dbReference type="HAMAP-Rule" id="MF_02087"/>
    </source>
</evidence>
<dbReference type="InterPro" id="IPR029066">
    <property type="entry name" value="PLP-binding_barrel"/>
</dbReference>
<proteinExistence type="inferred from homology"/>
<protein>
    <recommendedName>
        <fullName evidence="2">Pyridoxal phosphate homeostasis protein</fullName>
        <shortName evidence="2">PLP homeostasis protein</shortName>
    </recommendedName>
</protein>
<dbReference type="PANTHER" id="PTHR10146:SF14">
    <property type="entry name" value="PYRIDOXAL PHOSPHATE HOMEOSTASIS PROTEIN"/>
    <property type="match status" value="1"/>
</dbReference>
<dbReference type="InterPro" id="IPR001608">
    <property type="entry name" value="Ala_racemase_N"/>
</dbReference>
<comment type="function">
    <text evidence="2">Pyridoxal 5'-phosphate (PLP)-binding protein, which is involved in PLP homeostasis.</text>
</comment>